<dbReference type="EMBL" id="BQNB010009241">
    <property type="protein sequence ID" value="GJS60737.1"/>
    <property type="molecule type" value="Genomic_DNA"/>
</dbReference>
<name>A0ABQ4X695_9ASTR</name>
<accession>A0ABQ4X695</accession>
<organism evidence="3 4">
    <name type="scientific">Tanacetum coccineum</name>
    <dbReference type="NCBI Taxonomy" id="301880"/>
    <lineage>
        <taxon>Eukaryota</taxon>
        <taxon>Viridiplantae</taxon>
        <taxon>Streptophyta</taxon>
        <taxon>Embryophyta</taxon>
        <taxon>Tracheophyta</taxon>
        <taxon>Spermatophyta</taxon>
        <taxon>Magnoliopsida</taxon>
        <taxon>eudicotyledons</taxon>
        <taxon>Gunneridae</taxon>
        <taxon>Pentapetalae</taxon>
        <taxon>asterids</taxon>
        <taxon>campanulids</taxon>
        <taxon>Asterales</taxon>
        <taxon>Asteraceae</taxon>
        <taxon>Asteroideae</taxon>
        <taxon>Anthemideae</taxon>
        <taxon>Anthemidinae</taxon>
        <taxon>Tanacetum</taxon>
    </lineage>
</organism>
<gene>
    <name evidence="3" type="ORF">Tco_0655521</name>
</gene>
<feature type="compositionally biased region" description="Basic and acidic residues" evidence="2">
    <location>
        <begin position="407"/>
        <end position="416"/>
    </location>
</feature>
<feature type="compositionally biased region" description="Low complexity" evidence="2">
    <location>
        <begin position="241"/>
        <end position="265"/>
    </location>
</feature>
<sequence length="844" mass="97180">MVAFLNKSEGSEDFHQIIDFLNISHIKYALTENPTIYTSLIQQFWETASASTSENEEMEITATIDGRVKTITEASIRRHLKLEDSDGIPTLPNAEIFEQLALMGYASDSDKLTFQKGHFSPQWRFLIHTILHCLSPKKTAWEQFSSNIATAIICLATNRTFNFSKMIFEGMLKNLDSRSKFLMYPRFIQIFLNKHKRHLLPHKRTYVSPTLTQKLFSNMRRVSKGYTRVNIPLFPTMLTAPESSPSRITSSPSLSPQTHPSTSQQPPTPPFMQTIHDEGEPATMPHDSSQPRVQSLGSDEGSLTLNELTVLCTTLSKKVEDLQNDLKQTKLTYGAAYTKLILRVKKLEHKRSRIIAEIDQNPSISLVQDEGTSWIQEDAETQGRTSADTEILLDQEEPTELVEDPGSGEKGEKEISTAEVPVSTASAIPVVSTAIPERQVYIRRSAEKRKDKGKAIMEDDESVQKKTKKQLEQERLGHEEAIRLQEQINEEERQRIARDAEIAKQLQEEIDIARQEQEKYDLAQALELQKDLDKMKEGVAETTQAHDINWSNPVVLRYHAQQNRSFSKVEVRKNMCMYLKNQGGYKHSHFRGMSYKDIRPIFESVWDQNQSFVPKDSEIEKEVMKRSRFNFQKPPAKRQKVGEVSGSVKYPIIDWEVFTKESRSYWRIIRVGNHTEVYQVFEDMLKRFDRDDLEKLWDLVKKKFSSTDPTIDKEKVLWVELKRLFEPNDDDTLWKLQRYMHDPLKLKLYDTCGVHHVSTERGHDIFMLVEKDYPLTRALMTVMLANKLQVDESSEMVNELLRKIFYQIITTSTNWFTSTRSVKIDAVSTLNCVVNVAVVAAVAA</sequence>
<feature type="coiled-coil region" evidence="1">
    <location>
        <begin position="305"/>
        <end position="332"/>
    </location>
</feature>
<feature type="region of interest" description="Disordered" evidence="2">
    <location>
        <begin position="377"/>
        <end position="420"/>
    </location>
</feature>
<proteinExistence type="predicted"/>
<evidence type="ECO:0000313" key="4">
    <source>
        <dbReference type="Proteomes" id="UP001151760"/>
    </source>
</evidence>
<feature type="region of interest" description="Disordered" evidence="2">
    <location>
        <begin position="446"/>
        <end position="471"/>
    </location>
</feature>
<feature type="compositionally biased region" description="Basic and acidic residues" evidence="2">
    <location>
        <begin position="446"/>
        <end position="457"/>
    </location>
</feature>
<evidence type="ECO:0008006" key="5">
    <source>
        <dbReference type="Google" id="ProtNLM"/>
    </source>
</evidence>
<protein>
    <recommendedName>
        <fullName evidence="5">Synaptobrevin, longin-like domain protein</fullName>
    </recommendedName>
</protein>
<feature type="compositionally biased region" description="Acidic residues" evidence="2">
    <location>
        <begin position="391"/>
        <end position="403"/>
    </location>
</feature>
<reference evidence="3" key="2">
    <citation type="submission" date="2022-01" db="EMBL/GenBank/DDBJ databases">
        <authorList>
            <person name="Yamashiro T."/>
            <person name="Shiraishi A."/>
            <person name="Satake H."/>
            <person name="Nakayama K."/>
        </authorList>
    </citation>
    <scope>NUCLEOTIDE SEQUENCE</scope>
</reference>
<feature type="compositionally biased region" description="Polar residues" evidence="2">
    <location>
        <begin position="286"/>
        <end position="300"/>
    </location>
</feature>
<dbReference type="Proteomes" id="UP001151760">
    <property type="component" value="Unassembled WGS sequence"/>
</dbReference>
<keyword evidence="1" id="KW-0175">Coiled coil</keyword>
<evidence type="ECO:0000256" key="1">
    <source>
        <dbReference type="SAM" id="Coils"/>
    </source>
</evidence>
<evidence type="ECO:0000256" key="2">
    <source>
        <dbReference type="SAM" id="MobiDB-lite"/>
    </source>
</evidence>
<evidence type="ECO:0000313" key="3">
    <source>
        <dbReference type="EMBL" id="GJS60737.1"/>
    </source>
</evidence>
<feature type="region of interest" description="Disordered" evidence="2">
    <location>
        <begin position="240"/>
        <end position="300"/>
    </location>
</feature>
<keyword evidence="4" id="KW-1185">Reference proteome</keyword>
<reference evidence="3" key="1">
    <citation type="journal article" date="2022" name="Int. J. Mol. Sci.">
        <title>Draft Genome of Tanacetum Coccineum: Genomic Comparison of Closely Related Tanacetum-Family Plants.</title>
        <authorList>
            <person name="Yamashiro T."/>
            <person name="Shiraishi A."/>
            <person name="Nakayama K."/>
            <person name="Satake H."/>
        </authorList>
    </citation>
    <scope>NUCLEOTIDE SEQUENCE</scope>
</reference>
<comment type="caution">
    <text evidence="3">The sequence shown here is derived from an EMBL/GenBank/DDBJ whole genome shotgun (WGS) entry which is preliminary data.</text>
</comment>